<dbReference type="GO" id="GO:0043190">
    <property type="term" value="C:ATP-binding cassette (ABC) transporter complex"/>
    <property type="evidence" value="ECO:0007669"/>
    <property type="project" value="InterPro"/>
</dbReference>
<gene>
    <name evidence="7" type="primary">potA</name>
    <name evidence="9" type="ORF">ISU07_03595</name>
</gene>
<dbReference type="NCBIfam" id="TIGR01187">
    <property type="entry name" value="potA"/>
    <property type="match status" value="1"/>
</dbReference>
<dbReference type="InterPro" id="IPR005893">
    <property type="entry name" value="PotA-like"/>
</dbReference>
<dbReference type="Pfam" id="PF00005">
    <property type="entry name" value="ABC_tran"/>
    <property type="match status" value="1"/>
</dbReference>
<evidence type="ECO:0000256" key="4">
    <source>
        <dbReference type="ARBA" id="ARBA00022840"/>
    </source>
</evidence>
<evidence type="ECO:0000256" key="7">
    <source>
        <dbReference type="RuleBase" id="RU364083"/>
    </source>
</evidence>
<dbReference type="PROSITE" id="PS50893">
    <property type="entry name" value="ABC_TRANSPORTER_2"/>
    <property type="match status" value="1"/>
</dbReference>
<comment type="similarity">
    <text evidence="7">Belongs to the ABC transporter superfamily. Spermidine/putrescine importer (TC 3.A.1.11.1) family.</text>
</comment>
<dbReference type="InterPro" id="IPR003439">
    <property type="entry name" value="ABC_transporter-like_ATP-bd"/>
</dbReference>
<comment type="caution">
    <text evidence="9">The sequence shown here is derived from an EMBL/GenBank/DDBJ whole genome shotgun (WGS) entry which is preliminary data.</text>
</comment>
<dbReference type="Pfam" id="PF08402">
    <property type="entry name" value="TOBE_2"/>
    <property type="match status" value="1"/>
</dbReference>
<dbReference type="PROSITE" id="PS00211">
    <property type="entry name" value="ABC_TRANSPORTER_1"/>
    <property type="match status" value="1"/>
</dbReference>
<keyword evidence="3 7" id="KW-0547">Nucleotide-binding</keyword>
<evidence type="ECO:0000256" key="6">
    <source>
        <dbReference type="ARBA" id="ARBA00023136"/>
    </source>
</evidence>
<evidence type="ECO:0000256" key="1">
    <source>
        <dbReference type="ARBA" id="ARBA00022448"/>
    </source>
</evidence>
<dbReference type="SMART" id="SM00382">
    <property type="entry name" value="AAA"/>
    <property type="match status" value="1"/>
</dbReference>
<dbReference type="GO" id="GO:0005524">
    <property type="term" value="F:ATP binding"/>
    <property type="evidence" value="ECO:0007669"/>
    <property type="project" value="UniProtKB-KW"/>
</dbReference>
<name>A0A930V960_9ACTN</name>
<dbReference type="Proteomes" id="UP000640489">
    <property type="component" value="Unassembled WGS sequence"/>
</dbReference>
<dbReference type="PANTHER" id="PTHR42781">
    <property type="entry name" value="SPERMIDINE/PUTRESCINE IMPORT ATP-BINDING PROTEIN POTA"/>
    <property type="match status" value="1"/>
</dbReference>
<proteinExistence type="inferred from homology"/>
<evidence type="ECO:0000256" key="3">
    <source>
        <dbReference type="ARBA" id="ARBA00022741"/>
    </source>
</evidence>
<evidence type="ECO:0000313" key="9">
    <source>
        <dbReference type="EMBL" id="MBF4762198.1"/>
    </source>
</evidence>
<comment type="function">
    <text evidence="7">Part of the ABC transporter complex PotABCD involved in spermidine/putrescine import. Responsible for energy coupling to the transport system.</text>
</comment>
<keyword evidence="4 7" id="KW-0067">ATP-binding</keyword>
<accession>A0A930V960</accession>
<protein>
    <recommendedName>
        <fullName evidence="7">Spermidine/putrescine import ATP-binding protein PotA</fullName>
        <ecNumber evidence="7">7.6.2.11</ecNumber>
    </recommendedName>
</protein>
<dbReference type="Gene3D" id="3.40.50.300">
    <property type="entry name" value="P-loop containing nucleotide triphosphate hydrolases"/>
    <property type="match status" value="1"/>
</dbReference>
<dbReference type="RefSeq" id="WP_194705340.1">
    <property type="nucleotide sequence ID" value="NZ_JADKPN010000001.1"/>
</dbReference>
<dbReference type="InterPro" id="IPR017871">
    <property type="entry name" value="ABC_transporter-like_CS"/>
</dbReference>
<dbReference type="AlphaFoldDB" id="A0A930V960"/>
<dbReference type="InterPro" id="IPR050093">
    <property type="entry name" value="ABC_SmlMolc_Importer"/>
</dbReference>
<dbReference type="SUPFAM" id="SSF50331">
    <property type="entry name" value="MOP-like"/>
    <property type="match status" value="1"/>
</dbReference>
<reference evidence="9" key="1">
    <citation type="submission" date="2020-11" db="EMBL/GenBank/DDBJ databases">
        <title>Nocardioides sp. nov., isolated from Soil of Cynanchum wilfordii Hemsley rhizosphere.</title>
        <authorList>
            <person name="Lee J.-S."/>
            <person name="Suh M.K."/>
            <person name="Kim J.-S."/>
        </authorList>
    </citation>
    <scope>NUCLEOTIDE SEQUENCE</scope>
    <source>
        <strain evidence="9">KCTC 19275</strain>
    </source>
</reference>
<dbReference type="SUPFAM" id="SSF52540">
    <property type="entry name" value="P-loop containing nucleoside triphosphate hydrolases"/>
    <property type="match status" value="1"/>
</dbReference>
<organism evidence="9 10">
    <name type="scientific">Nocardioides islandensis</name>
    <dbReference type="NCBI Taxonomy" id="433663"/>
    <lineage>
        <taxon>Bacteria</taxon>
        <taxon>Bacillati</taxon>
        <taxon>Actinomycetota</taxon>
        <taxon>Actinomycetes</taxon>
        <taxon>Propionibacteriales</taxon>
        <taxon>Nocardioidaceae</taxon>
        <taxon>Nocardioides</taxon>
    </lineage>
</organism>
<dbReference type="InterPro" id="IPR027417">
    <property type="entry name" value="P-loop_NTPase"/>
</dbReference>
<evidence type="ECO:0000313" key="10">
    <source>
        <dbReference type="Proteomes" id="UP000640489"/>
    </source>
</evidence>
<evidence type="ECO:0000256" key="5">
    <source>
        <dbReference type="ARBA" id="ARBA00022967"/>
    </source>
</evidence>
<dbReference type="EC" id="7.6.2.11" evidence="7"/>
<keyword evidence="5 7" id="KW-1278">Translocase</keyword>
<feature type="domain" description="ABC transporter" evidence="8">
    <location>
        <begin position="6"/>
        <end position="236"/>
    </location>
</feature>
<keyword evidence="6 7" id="KW-0472">Membrane</keyword>
<comment type="subunit">
    <text evidence="7">The complex is composed of two ATP-binding proteins (PotA), two transmembrane proteins (PotB and PotC) and a solute-binding protein (PotD).</text>
</comment>
<dbReference type="FunFam" id="3.40.50.300:FF:000133">
    <property type="entry name" value="Spermidine/putrescine import ATP-binding protein PotA"/>
    <property type="match status" value="1"/>
</dbReference>
<keyword evidence="1 7" id="KW-0813">Transport</keyword>
<keyword evidence="10" id="KW-1185">Reference proteome</keyword>
<evidence type="ECO:0000256" key="2">
    <source>
        <dbReference type="ARBA" id="ARBA00022475"/>
    </source>
</evidence>
<dbReference type="InterPro" id="IPR003593">
    <property type="entry name" value="AAA+_ATPase"/>
</dbReference>
<dbReference type="EMBL" id="JADKPN010000001">
    <property type="protein sequence ID" value="MBF4762198.1"/>
    <property type="molecule type" value="Genomic_DNA"/>
</dbReference>
<keyword evidence="2 7" id="KW-1003">Cell membrane</keyword>
<dbReference type="GO" id="GO:0015417">
    <property type="term" value="F:ABC-type polyamine transporter activity"/>
    <property type="evidence" value="ECO:0007669"/>
    <property type="project" value="UniProtKB-EC"/>
</dbReference>
<dbReference type="PANTHER" id="PTHR42781:SF4">
    <property type="entry name" value="SPERMIDINE_PUTRESCINE IMPORT ATP-BINDING PROTEIN POTA"/>
    <property type="match status" value="1"/>
</dbReference>
<dbReference type="Gene3D" id="2.40.50.100">
    <property type="match status" value="1"/>
</dbReference>
<dbReference type="InterPro" id="IPR008995">
    <property type="entry name" value="Mo/tungstate-bd_C_term_dom"/>
</dbReference>
<evidence type="ECO:0000259" key="8">
    <source>
        <dbReference type="PROSITE" id="PS50893"/>
    </source>
</evidence>
<dbReference type="InterPro" id="IPR013611">
    <property type="entry name" value="Transp-assoc_OB_typ2"/>
</dbReference>
<comment type="catalytic activity">
    <reaction evidence="7">
        <text>ATP + H2O + polyamine-[polyamine-binding protein]Side 1 = ADP + phosphate + polyamineSide 2 + [polyamine-binding protein]Side 1.</text>
        <dbReference type="EC" id="7.6.2.11"/>
    </reaction>
</comment>
<sequence length="381" mass="40753">MTGGALRLSSLTKSFGDVVAVDGIDLDLPAGEFCSLLGASGCGKTTTLRMIAGFERPDSGQILLDGQDMAQEPPHRRPVNTVFQNYALFPLMTVRENVAFGLRYQGVPRAEVDQRVNESLEVTRIGDLAKRRPSQLSGGQQQRVALARAIVLNPKVLLLDEPLGALDAQLRKYLQLQLRQLQRDLGITFVYVTHDQEEALTMSDRIAVIADGKVEQVGAPEEIYARPATAYVAGFLGSANIFDAHVTDVSSGIATCTSLGRTVAAEVTDDCPRGDAAIVVRPERVAVDAETAPGPQGHNRLTGTVLDVVYLGASTQVRVDVGSDGQSDHVLLVQVANQAGPKSFTATPGERVACWFSPSAVQVLRRSDAKLPDPVEIEATA</sequence>
<dbReference type="GO" id="GO:0016887">
    <property type="term" value="F:ATP hydrolysis activity"/>
    <property type="evidence" value="ECO:0007669"/>
    <property type="project" value="InterPro"/>
</dbReference>